<evidence type="ECO:0000256" key="3">
    <source>
        <dbReference type="ARBA" id="ARBA00022840"/>
    </source>
</evidence>
<dbReference type="RefSeq" id="WP_345625673.1">
    <property type="nucleotide sequence ID" value="NZ_BAABJQ010000001.1"/>
</dbReference>
<dbReference type="Pfam" id="PF23493">
    <property type="entry name" value="CysS_C"/>
    <property type="match status" value="1"/>
</dbReference>
<dbReference type="SUPFAM" id="SSF47323">
    <property type="entry name" value="Anticodon-binding domain of a subclass of class I aminoacyl-tRNA synthetases"/>
    <property type="match status" value="1"/>
</dbReference>
<evidence type="ECO:0000256" key="1">
    <source>
        <dbReference type="ARBA" id="ARBA00022598"/>
    </source>
</evidence>
<reference evidence="7" key="1">
    <citation type="journal article" date="2019" name="Int. J. Syst. Evol. Microbiol.">
        <title>The Global Catalogue of Microorganisms (GCM) 10K type strain sequencing project: providing services to taxonomists for standard genome sequencing and annotation.</title>
        <authorList>
            <consortium name="The Broad Institute Genomics Platform"/>
            <consortium name="The Broad Institute Genome Sequencing Center for Infectious Disease"/>
            <person name="Wu L."/>
            <person name="Ma J."/>
        </authorList>
    </citation>
    <scope>NUCLEOTIDE SEQUENCE [LARGE SCALE GENOMIC DNA]</scope>
    <source>
        <strain evidence="7">JCM 18304</strain>
    </source>
</reference>
<comment type="caution">
    <text evidence="6">The sequence shown here is derived from an EMBL/GenBank/DDBJ whole genome shotgun (WGS) entry which is preliminary data.</text>
</comment>
<keyword evidence="7" id="KW-1185">Reference proteome</keyword>
<keyword evidence="1" id="KW-0436">Ligase</keyword>
<dbReference type="InterPro" id="IPR029062">
    <property type="entry name" value="Class_I_gatase-like"/>
</dbReference>
<accession>A0ABP9RKK3</accession>
<feature type="region of interest" description="Disordered" evidence="4">
    <location>
        <begin position="298"/>
        <end position="338"/>
    </location>
</feature>
<dbReference type="InterPro" id="IPR009080">
    <property type="entry name" value="tRNAsynth_Ia_anticodon-bd"/>
</dbReference>
<organism evidence="6 7">
    <name type="scientific">Rugosimonospora acidiphila</name>
    <dbReference type="NCBI Taxonomy" id="556531"/>
    <lineage>
        <taxon>Bacteria</taxon>
        <taxon>Bacillati</taxon>
        <taxon>Actinomycetota</taxon>
        <taxon>Actinomycetes</taxon>
        <taxon>Micromonosporales</taxon>
        <taxon>Micromonosporaceae</taxon>
        <taxon>Rugosimonospora</taxon>
    </lineage>
</organism>
<name>A0ABP9RKK3_9ACTN</name>
<evidence type="ECO:0000256" key="2">
    <source>
        <dbReference type="ARBA" id="ARBA00022741"/>
    </source>
</evidence>
<dbReference type="InterPro" id="IPR056411">
    <property type="entry name" value="CysS_C"/>
</dbReference>
<evidence type="ECO:0000259" key="5">
    <source>
        <dbReference type="Pfam" id="PF23493"/>
    </source>
</evidence>
<dbReference type="Gene3D" id="3.40.50.880">
    <property type="match status" value="1"/>
</dbReference>
<proteinExistence type="predicted"/>
<protein>
    <recommendedName>
        <fullName evidence="5">Cysteinyl-tRNA ligase anticodon binding domain-containing protein</fullName>
    </recommendedName>
</protein>
<sequence>MVRLLVIMGSGETAPTMVKPHRAIFDRLGGGPTALLDTPYGFQENASDISTRAVGYFAASVGRQVDVVSWRTPPPPGLERERALAALGDAAWIFAGPGSPTYALRQWRDSPIPDLLARRLAGGGVVVFASAAALTLGSHTVPVYEIYKAGVDPSWVPGLDLVREATGLPAVIIPHYDNAEGGHHDTRFCYLGERRLAALERELPEESFILGVDEHTAVLLDLDSRTASVVGNGTMTIRRAGRSVVHPSGTVLEFDELTVAGADPMGASEAPAAGGTAAGGTVAAGTAARDAAAREAAAGDAGSGVEDAAAGSGAAADGGTAGRTAPPAVGPPAPSTGSLRADVDRLDARFAEALAALNIDACVATLLDAEQLLVDWSADTLSSDEGDHARGVLRRMVVRLGELAAAGSRSLAPLVEALLEVRRRARDGRDFATSDRIRDQLTAAGVEVRDTADGMRWVLREPVGPG</sequence>
<evidence type="ECO:0000313" key="7">
    <source>
        <dbReference type="Proteomes" id="UP001501570"/>
    </source>
</evidence>
<dbReference type="EMBL" id="BAABJQ010000001">
    <property type="protein sequence ID" value="GAA5178397.1"/>
    <property type="molecule type" value="Genomic_DNA"/>
</dbReference>
<gene>
    <name evidence="6" type="ORF">GCM10023322_05540</name>
</gene>
<feature type="compositionally biased region" description="Low complexity" evidence="4">
    <location>
        <begin position="298"/>
        <end position="327"/>
    </location>
</feature>
<keyword evidence="3" id="KW-0067">ATP-binding</keyword>
<evidence type="ECO:0000256" key="4">
    <source>
        <dbReference type="SAM" id="MobiDB-lite"/>
    </source>
</evidence>
<dbReference type="Proteomes" id="UP001501570">
    <property type="component" value="Unassembled WGS sequence"/>
</dbReference>
<keyword evidence="2" id="KW-0547">Nucleotide-binding</keyword>
<feature type="domain" description="Cysteinyl-tRNA ligase anticodon binding" evidence="5">
    <location>
        <begin position="410"/>
        <end position="457"/>
    </location>
</feature>
<dbReference type="Gene3D" id="1.20.120.1910">
    <property type="entry name" value="Cysteine-tRNA ligase, C-terminal anti-codon recognition domain"/>
    <property type="match status" value="1"/>
</dbReference>
<dbReference type="SUPFAM" id="SSF52317">
    <property type="entry name" value="Class I glutamine amidotransferase-like"/>
    <property type="match status" value="1"/>
</dbReference>
<evidence type="ECO:0000313" key="6">
    <source>
        <dbReference type="EMBL" id="GAA5178397.1"/>
    </source>
</evidence>